<dbReference type="GeneID" id="22833626"/>
<keyword evidence="1" id="KW-0812">Transmembrane</keyword>
<dbReference type="Gene3D" id="1.20.120.1200">
    <property type="entry name" value="NADH-ubiquinone/plastoquinone oxidoreductase chain 6, subunit NuoJ"/>
    <property type="match status" value="1"/>
</dbReference>
<gene>
    <name evidence="2" type="primary">nad6</name>
</gene>
<dbReference type="InterPro" id="IPR042106">
    <property type="entry name" value="Nuo/plastoQ_OxRdtase_6_NuoJ"/>
</dbReference>
<accession>A0A0A7LG56</accession>
<comment type="catalytic activity">
    <reaction evidence="1">
        <text>a ubiquinone + NADH + 5 H(+)(in) = a ubiquinol + NAD(+) + 4 H(+)(out)</text>
        <dbReference type="Rhea" id="RHEA:29091"/>
        <dbReference type="Rhea" id="RHEA-COMP:9565"/>
        <dbReference type="Rhea" id="RHEA-COMP:9566"/>
        <dbReference type="ChEBI" id="CHEBI:15378"/>
        <dbReference type="ChEBI" id="CHEBI:16389"/>
        <dbReference type="ChEBI" id="CHEBI:17976"/>
        <dbReference type="ChEBI" id="CHEBI:57540"/>
        <dbReference type="ChEBI" id="CHEBI:57945"/>
        <dbReference type="EC" id="7.1.1.2"/>
    </reaction>
</comment>
<feature type="transmembrane region" description="Helical" evidence="1">
    <location>
        <begin position="92"/>
        <end position="109"/>
    </location>
</feature>
<keyword evidence="1" id="KW-0679">Respiratory chain</keyword>
<comment type="function">
    <text evidence="1">Core subunit of the mitochondrial membrane respiratory chain NADH dehydrogenase (Complex I) which catalyzes electron transfer from NADH through the respiratory chain, using ubiquinone as an electron acceptor. Essential for the catalytic activity and assembly of complex I.</text>
</comment>
<dbReference type="PANTHER" id="PTHR33269">
    <property type="entry name" value="NADH-UBIQUINONE OXIDOREDUCTASE CHAIN 6"/>
    <property type="match status" value="1"/>
</dbReference>
<keyword evidence="1 2" id="KW-0496">Mitochondrion</keyword>
<dbReference type="Pfam" id="PF00499">
    <property type="entry name" value="Oxidored_q3"/>
    <property type="match status" value="1"/>
</dbReference>
<keyword evidence="1" id="KW-0520">NAD</keyword>
<comment type="similarity">
    <text evidence="1">Belongs to the complex I subunit 6 family.</text>
</comment>
<evidence type="ECO:0000313" key="2">
    <source>
        <dbReference type="EMBL" id="AIZ58372.1"/>
    </source>
</evidence>
<feature type="transmembrane region" description="Helical" evidence="1">
    <location>
        <begin position="248"/>
        <end position="270"/>
    </location>
</feature>
<dbReference type="GO" id="GO:0031966">
    <property type="term" value="C:mitochondrial membrane"/>
    <property type="evidence" value="ECO:0007669"/>
    <property type="project" value="UniProtKB-SubCell"/>
</dbReference>
<dbReference type="RefSeq" id="YP_009115012.1">
    <property type="nucleotide sequence ID" value="NC_026108.1"/>
</dbReference>
<dbReference type="EC" id="7.1.1.2" evidence="1"/>
<keyword evidence="1" id="KW-0472">Membrane</keyword>
<dbReference type="PANTHER" id="PTHR33269:SF17">
    <property type="entry name" value="NADH-UBIQUINONE OXIDOREDUCTASE CHAIN 6"/>
    <property type="match status" value="1"/>
</dbReference>
<keyword evidence="1" id="KW-1278">Translocase</keyword>
<dbReference type="GO" id="GO:0008137">
    <property type="term" value="F:NADH dehydrogenase (ubiquinone) activity"/>
    <property type="evidence" value="ECO:0007669"/>
    <property type="project" value="UniProtKB-UniRule"/>
</dbReference>
<feature type="transmembrane region" description="Helical" evidence="1">
    <location>
        <begin position="55"/>
        <end position="76"/>
    </location>
</feature>
<evidence type="ECO:0000256" key="1">
    <source>
        <dbReference type="RuleBase" id="RU004430"/>
    </source>
</evidence>
<dbReference type="EMBL" id="KM675818">
    <property type="protein sequence ID" value="AIZ58372.1"/>
    <property type="molecule type" value="Genomic_DNA"/>
</dbReference>
<dbReference type="InterPro" id="IPR001457">
    <property type="entry name" value="NADH_UbQ/plastoQ_OxRdtase_su6"/>
</dbReference>
<keyword evidence="1" id="KW-0830">Ubiquinone</keyword>
<organism evidence="2">
    <name type="scientific">Saccharina latissima</name>
    <name type="common">Sugar kelp</name>
    <dbReference type="NCBI Taxonomy" id="309358"/>
    <lineage>
        <taxon>Eukaryota</taxon>
        <taxon>Sar</taxon>
        <taxon>Stramenopiles</taxon>
        <taxon>Ochrophyta</taxon>
        <taxon>PX clade</taxon>
        <taxon>Phaeophyceae</taxon>
        <taxon>Laminariales</taxon>
        <taxon>Laminariaceae</taxon>
        <taxon>Saccharina</taxon>
    </lineage>
</organism>
<keyword evidence="1" id="KW-0249">Electron transport</keyword>
<proteinExistence type="inferred from homology"/>
<sequence length="311" mass="35134">MVDPIIFILIATLGGTFGVKVTSTQNPVYSGLYLVLLFFLGSAISFLLGLEFMALLFLLVYAGAIAVLVLFVVMMLDVKAIESPWSAKKKRLLYLGAFIFAFFLSAAIYSKDLQNLINMVSTVYMSSLVSFSLVSYEEEIKNLFHPVIINKTVNDNLKRFQERSKRKRKGEPEPSVKEAKKSFKDFMEERIEMWQHLCDSEGLAEFLRLLFHKESVEGSFGLDTVWFIEFDSSCALNDPSYLLYSTHAILLIIAGIILLIAMVGAISLTLQKNCPESLYRQLGRESKNAVFSIKEKPFFKPNNPCDLEVLP</sequence>
<comment type="subcellular location">
    <subcellularLocation>
        <location evidence="1">Mitochondrion membrane</location>
        <topology evidence="1">Multi-pass membrane protein</topology>
    </subcellularLocation>
</comment>
<dbReference type="AlphaFoldDB" id="A0A0A7LG56"/>
<keyword evidence="1" id="KW-1133">Transmembrane helix</keyword>
<feature type="transmembrane region" description="Helical" evidence="1">
    <location>
        <begin position="28"/>
        <end position="48"/>
    </location>
</feature>
<reference evidence="2" key="1">
    <citation type="submission" date="2014-09" db="EMBL/GenBank/DDBJ databases">
        <title>Sequencing of complete mitochondrial genome of Saccharina latissima ye-C14.</title>
        <authorList>
            <person name="Wang S."/>
            <person name="Fan X."/>
            <person name="Guan Z."/>
            <person name="Xu D."/>
            <person name="Zhang X."/>
            <person name="Wang D."/>
            <person name="Miao Y."/>
            <person name="Ye N."/>
        </authorList>
    </citation>
    <scope>NUCLEOTIDE SEQUENCE</scope>
    <source>
        <strain evidence="2">Ye-C14</strain>
    </source>
</reference>
<name>A0A0A7LG56_SACLA</name>
<protein>
    <recommendedName>
        <fullName evidence="1">NADH-ubiquinone oxidoreductase chain 6</fullName>
        <ecNumber evidence="1">7.1.1.2</ecNumber>
    </recommendedName>
</protein>
<geneLocation type="mitochondrion" evidence="2"/>
<keyword evidence="1" id="KW-0813">Transport</keyword>